<reference evidence="1 2" key="1">
    <citation type="submission" date="2018-09" db="EMBL/GenBank/DDBJ databases">
        <authorList>
            <person name="Zhu H."/>
        </authorList>
    </citation>
    <scope>NUCLEOTIDE SEQUENCE [LARGE SCALE GENOMIC DNA]</scope>
    <source>
        <strain evidence="1 2">K1S02-6</strain>
    </source>
</reference>
<protein>
    <submittedName>
        <fullName evidence="1">Uncharacterized protein</fullName>
    </submittedName>
</protein>
<evidence type="ECO:0000313" key="2">
    <source>
        <dbReference type="Proteomes" id="UP000284021"/>
    </source>
</evidence>
<sequence length="60" mass="6263">MSKLSAVKVSHLLKSGVKGLANDGHGLYFKVTAGSKGSWISVASAGIPADGRRRRAVQLQ</sequence>
<name>A0A418XCS5_9PSED</name>
<proteinExistence type="predicted"/>
<evidence type="ECO:0000313" key="1">
    <source>
        <dbReference type="EMBL" id="RJG10301.1"/>
    </source>
</evidence>
<dbReference type="Proteomes" id="UP000284021">
    <property type="component" value="Unassembled WGS sequence"/>
</dbReference>
<dbReference type="RefSeq" id="WP_119955982.1">
    <property type="nucleotide sequence ID" value="NZ_QYUR01000006.1"/>
</dbReference>
<keyword evidence="2" id="KW-1185">Reference proteome</keyword>
<accession>A0A418XCS5</accession>
<organism evidence="1 2">
    <name type="scientific">Pseudomonas cavernicola</name>
    <dbReference type="NCBI Taxonomy" id="2320866"/>
    <lineage>
        <taxon>Bacteria</taxon>
        <taxon>Pseudomonadati</taxon>
        <taxon>Pseudomonadota</taxon>
        <taxon>Gammaproteobacteria</taxon>
        <taxon>Pseudomonadales</taxon>
        <taxon>Pseudomonadaceae</taxon>
        <taxon>Pseudomonas</taxon>
    </lineage>
</organism>
<comment type="caution">
    <text evidence="1">The sequence shown here is derived from an EMBL/GenBank/DDBJ whole genome shotgun (WGS) entry which is preliminary data.</text>
</comment>
<gene>
    <name evidence="1" type="ORF">D3879_19960</name>
</gene>
<dbReference type="EMBL" id="QYUR01000006">
    <property type="protein sequence ID" value="RJG10301.1"/>
    <property type="molecule type" value="Genomic_DNA"/>
</dbReference>
<dbReference type="AlphaFoldDB" id="A0A418XCS5"/>